<dbReference type="PANTHER" id="PTHR33515">
    <property type="entry name" value="RIBOSOME-BINDING FACTOR A, CHLOROPLASTIC-RELATED"/>
    <property type="match status" value="1"/>
</dbReference>
<keyword evidence="1 2" id="KW-0690">Ribosome biogenesis</keyword>
<dbReference type="SUPFAM" id="SSF89919">
    <property type="entry name" value="Ribosome-binding factor A, RbfA"/>
    <property type="match status" value="1"/>
</dbReference>
<name>A0A1I7IRZ9_9BACL</name>
<dbReference type="GO" id="GO:0005829">
    <property type="term" value="C:cytosol"/>
    <property type="evidence" value="ECO:0007669"/>
    <property type="project" value="TreeGrafter"/>
</dbReference>
<evidence type="ECO:0000256" key="2">
    <source>
        <dbReference type="HAMAP-Rule" id="MF_00003"/>
    </source>
</evidence>
<dbReference type="RefSeq" id="WP_074951385.1">
    <property type="nucleotide sequence ID" value="NZ_FPBV01000007.1"/>
</dbReference>
<dbReference type="InterPro" id="IPR023799">
    <property type="entry name" value="RbfA_dom_sf"/>
</dbReference>
<dbReference type="EMBL" id="FPBV01000007">
    <property type="protein sequence ID" value="SFU75735.1"/>
    <property type="molecule type" value="Genomic_DNA"/>
</dbReference>
<comment type="function">
    <text evidence="2">One of several proteins that assist in the late maturation steps of the functional core of the 30S ribosomal subunit. Associates with free 30S ribosomal subunits (but not with 30S subunits that are part of 70S ribosomes or polysomes). Required for efficient processing of 16S rRNA. May interact with the 5'-terminal helix region of 16S rRNA.</text>
</comment>
<dbReference type="Gene3D" id="3.30.300.20">
    <property type="match status" value="1"/>
</dbReference>
<proteinExistence type="inferred from homology"/>
<organism evidence="3 4">
    <name type="scientific">Alicyclobacillus macrosporangiidus</name>
    <dbReference type="NCBI Taxonomy" id="392015"/>
    <lineage>
        <taxon>Bacteria</taxon>
        <taxon>Bacillati</taxon>
        <taxon>Bacillota</taxon>
        <taxon>Bacilli</taxon>
        <taxon>Bacillales</taxon>
        <taxon>Alicyclobacillaceae</taxon>
        <taxon>Alicyclobacillus</taxon>
    </lineage>
</organism>
<dbReference type="OrthoDB" id="307788at2"/>
<gene>
    <name evidence="2" type="primary">rbfA</name>
    <name evidence="3" type="ORF">SAMN05421543_10777</name>
</gene>
<dbReference type="PANTHER" id="PTHR33515:SF1">
    <property type="entry name" value="RIBOSOME-BINDING FACTOR A, CHLOROPLASTIC-RELATED"/>
    <property type="match status" value="1"/>
</dbReference>
<dbReference type="Pfam" id="PF02033">
    <property type="entry name" value="RBFA"/>
    <property type="match status" value="1"/>
</dbReference>
<dbReference type="InterPro" id="IPR020053">
    <property type="entry name" value="Ribosome-bd_factorA_CS"/>
</dbReference>
<dbReference type="Proteomes" id="UP000183508">
    <property type="component" value="Unassembled WGS sequence"/>
</dbReference>
<dbReference type="AlphaFoldDB" id="A0A1I7IRZ9"/>
<evidence type="ECO:0000313" key="4">
    <source>
        <dbReference type="Proteomes" id="UP000183508"/>
    </source>
</evidence>
<comment type="subunit">
    <text evidence="2">Monomer. Binds 30S ribosomal subunits, but not 50S ribosomal subunits or 70S ribosomes.</text>
</comment>
<dbReference type="eggNOG" id="COG0858">
    <property type="taxonomic scope" value="Bacteria"/>
</dbReference>
<dbReference type="NCBIfam" id="TIGR00082">
    <property type="entry name" value="rbfA"/>
    <property type="match status" value="1"/>
</dbReference>
<comment type="similarity">
    <text evidence="2">Belongs to the RbfA family.</text>
</comment>
<dbReference type="GO" id="GO:0043024">
    <property type="term" value="F:ribosomal small subunit binding"/>
    <property type="evidence" value="ECO:0007669"/>
    <property type="project" value="TreeGrafter"/>
</dbReference>
<evidence type="ECO:0000256" key="1">
    <source>
        <dbReference type="ARBA" id="ARBA00022517"/>
    </source>
</evidence>
<dbReference type="InterPro" id="IPR015946">
    <property type="entry name" value="KH_dom-like_a/b"/>
</dbReference>
<dbReference type="STRING" id="392015.SAMN05421543_10777"/>
<dbReference type="InterPro" id="IPR000238">
    <property type="entry name" value="RbfA"/>
</dbReference>
<evidence type="ECO:0000313" key="3">
    <source>
        <dbReference type="EMBL" id="SFU75735.1"/>
    </source>
</evidence>
<dbReference type="GO" id="GO:0030490">
    <property type="term" value="P:maturation of SSU-rRNA"/>
    <property type="evidence" value="ECO:0007669"/>
    <property type="project" value="UniProtKB-UniRule"/>
</dbReference>
<reference evidence="4" key="1">
    <citation type="submission" date="2016-10" db="EMBL/GenBank/DDBJ databases">
        <authorList>
            <person name="Varghese N."/>
        </authorList>
    </citation>
    <scope>NUCLEOTIDE SEQUENCE [LARGE SCALE GENOMIC DNA]</scope>
    <source>
        <strain evidence="4">DSM 17980</strain>
    </source>
</reference>
<protein>
    <recommendedName>
        <fullName evidence="2">Ribosome-binding factor A</fullName>
    </recommendedName>
</protein>
<sequence length="128" mass="14368">MSRIRAQRVAEQMKKEIAELMRTELKDPRIGFATITRVEVAGDLQHAKVFVSVFGDADAKQGTMEALSRAAGFLRGEVARRLRMRVAPELVFRLDESGEYSAHIETVIRQLHSTSRPAPADTSEEERS</sequence>
<comment type="subcellular location">
    <subcellularLocation>
        <location evidence="2">Cytoplasm</location>
    </subcellularLocation>
</comment>
<keyword evidence="4" id="KW-1185">Reference proteome</keyword>
<dbReference type="PROSITE" id="PS01319">
    <property type="entry name" value="RBFA"/>
    <property type="match status" value="1"/>
</dbReference>
<accession>A0A1I7IRZ9</accession>
<dbReference type="HAMAP" id="MF_00003">
    <property type="entry name" value="RbfA"/>
    <property type="match status" value="1"/>
</dbReference>
<keyword evidence="2" id="KW-0963">Cytoplasm</keyword>